<comment type="caution">
    <text evidence="1">The sequence shown here is derived from an EMBL/GenBank/DDBJ whole genome shotgun (WGS) entry which is preliminary data.</text>
</comment>
<evidence type="ECO:0000313" key="2">
    <source>
        <dbReference type="Proteomes" id="UP001239111"/>
    </source>
</evidence>
<proteinExistence type="predicted"/>
<dbReference type="Proteomes" id="UP001239111">
    <property type="component" value="Chromosome 1"/>
</dbReference>
<gene>
    <name evidence="1" type="ORF">QAD02_024403</name>
</gene>
<name>A0ACC2PZN9_9HYME</name>
<accession>A0ACC2PZN9</accession>
<dbReference type="EMBL" id="CM056741">
    <property type="protein sequence ID" value="KAJ8688608.1"/>
    <property type="molecule type" value="Genomic_DNA"/>
</dbReference>
<keyword evidence="2" id="KW-1185">Reference proteome</keyword>
<evidence type="ECO:0000313" key="1">
    <source>
        <dbReference type="EMBL" id="KAJ8688608.1"/>
    </source>
</evidence>
<organism evidence="1 2">
    <name type="scientific">Eretmocerus hayati</name>
    <dbReference type="NCBI Taxonomy" id="131215"/>
    <lineage>
        <taxon>Eukaryota</taxon>
        <taxon>Metazoa</taxon>
        <taxon>Ecdysozoa</taxon>
        <taxon>Arthropoda</taxon>
        <taxon>Hexapoda</taxon>
        <taxon>Insecta</taxon>
        <taxon>Pterygota</taxon>
        <taxon>Neoptera</taxon>
        <taxon>Endopterygota</taxon>
        <taxon>Hymenoptera</taxon>
        <taxon>Apocrita</taxon>
        <taxon>Proctotrupomorpha</taxon>
        <taxon>Chalcidoidea</taxon>
        <taxon>Aphelinidae</taxon>
        <taxon>Aphelininae</taxon>
        <taxon>Eretmocerus</taxon>
    </lineage>
</organism>
<protein>
    <submittedName>
        <fullName evidence="1">Uncharacterized protein</fullName>
    </submittedName>
</protein>
<reference evidence="1" key="1">
    <citation type="submission" date="2023-04" db="EMBL/GenBank/DDBJ databases">
        <title>A chromosome-level genome assembly of the parasitoid wasp Eretmocerus hayati.</title>
        <authorList>
            <person name="Zhong Y."/>
            <person name="Liu S."/>
            <person name="Liu Y."/>
        </authorList>
    </citation>
    <scope>NUCLEOTIDE SEQUENCE</scope>
    <source>
        <strain evidence="1">ZJU_SS_LIU_2023</strain>
    </source>
</reference>
<sequence length="106" mass="11754">MHKRNYGPINHAIFTYLRSEQLVICCTSIPPILYPSEKATKQLMSALRDGCTVGGSQGMASGNIEGEHYDNLAREDDCGRAQEEAYSVEEMDAIRESAEEKLQLDG</sequence>